<dbReference type="RefSeq" id="WP_047186932.1">
    <property type="nucleotide sequence ID" value="NZ_LCYG01000001.1"/>
</dbReference>
<dbReference type="Proteomes" id="UP000035489">
    <property type="component" value="Unassembled WGS sequence"/>
</dbReference>
<keyword evidence="4" id="KW-1185">Reference proteome</keyword>
<proteinExistence type="predicted"/>
<feature type="non-terminal residue" evidence="3">
    <location>
        <position position="1"/>
    </location>
</feature>
<dbReference type="PATRIC" id="fig|1225564.3.peg.1"/>
<accession>A0A0H1RJ73</accession>
<keyword evidence="1" id="KW-0732">Signal</keyword>
<organism evidence="3 4">
    <name type="scientific">Microvirga vignae</name>
    <dbReference type="NCBI Taxonomy" id="1225564"/>
    <lineage>
        <taxon>Bacteria</taxon>
        <taxon>Pseudomonadati</taxon>
        <taxon>Pseudomonadota</taxon>
        <taxon>Alphaproteobacteria</taxon>
        <taxon>Hyphomicrobiales</taxon>
        <taxon>Methylobacteriaceae</taxon>
        <taxon>Microvirga</taxon>
    </lineage>
</organism>
<dbReference type="InterPro" id="IPR001638">
    <property type="entry name" value="Solute-binding_3/MltF_N"/>
</dbReference>
<sequence>INEICVQLKAQCDLQNVPYDGIFAALEAGKIDVIAAGINITDERKQNYLMPGPYLRGPLAFIVPAKSTIEGSPASLKGKTVGTVGGSVFEKYMREKLGSGTTVKTYDSMDAAVLDLDAGRVDAVLGEEPQLLVSYIQAKPNTYKVAGSPITDPVYMGQGKGLVVRKADTSLAEGVNKAIDSMITSGKLAEISTKWFGKALPAR</sequence>
<dbReference type="PANTHER" id="PTHR35936">
    <property type="entry name" value="MEMBRANE-BOUND LYTIC MUREIN TRANSGLYCOSYLASE F"/>
    <property type="match status" value="1"/>
</dbReference>
<name>A0A0H1RJ73_9HYPH</name>
<dbReference type="SUPFAM" id="SSF53850">
    <property type="entry name" value="Periplasmic binding protein-like II"/>
    <property type="match status" value="1"/>
</dbReference>
<gene>
    <name evidence="3" type="ORF">AA309_00005</name>
</gene>
<evidence type="ECO:0000313" key="3">
    <source>
        <dbReference type="EMBL" id="KLK95084.1"/>
    </source>
</evidence>
<dbReference type="EMBL" id="LCYG01000001">
    <property type="protein sequence ID" value="KLK95084.1"/>
    <property type="molecule type" value="Genomic_DNA"/>
</dbReference>
<dbReference type="OrthoDB" id="9807134at2"/>
<evidence type="ECO:0000259" key="2">
    <source>
        <dbReference type="SMART" id="SM00062"/>
    </source>
</evidence>
<feature type="domain" description="Solute-binding protein family 3/N-terminal" evidence="2">
    <location>
        <begin position="1"/>
        <end position="199"/>
    </location>
</feature>
<evidence type="ECO:0000313" key="4">
    <source>
        <dbReference type="Proteomes" id="UP000035489"/>
    </source>
</evidence>
<dbReference type="PANTHER" id="PTHR35936:SF17">
    <property type="entry name" value="ARGININE-BINDING EXTRACELLULAR PROTEIN ARTP"/>
    <property type="match status" value="1"/>
</dbReference>
<reference evidence="3 4" key="1">
    <citation type="submission" date="2015-05" db="EMBL/GenBank/DDBJ databases">
        <title>Draft genome sequence of Microvirga vignae strain BR3299, a novel nitrogen fixing bacteria isolated from Brazil semi-aired region.</title>
        <authorList>
            <person name="Zilli J.E."/>
            <person name="Passos S.R."/>
            <person name="Leite J."/>
            <person name="Baldani J.I."/>
            <person name="Xavier G.R."/>
            <person name="Rumjaneck N.G."/>
            <person name="Simoes-Araujo J.L."/>
        </authorList>
    </citation>
    <scope>NUCLEOTIDE SEQUENCE [LARGE SCALE GENOMIC DNA]</scope>
    <source>
        <strain evidence="3 4">BR3299</strain>
    </source>
</reference>
<dbReference type="SMART" id="SM00062">
    <property type="entry name" value="PBPb"/>
    <property type="match status" value="1"/>
</dbReference>
<evidence type="ECO:0000256" key="1">
    <source>
        <dbReference type="ARBA" id="ARBA00022729"/>
    </source>
</evidence>
<dbReference type="AlphaFoldDB" id="A0A0H1RJ73"/>
<dbReference type="STRING" id="1225564.AA309_00005"/>
<dbReference type="Pfam" id="PF00497">
    <property type="entry name" value="SBP_bac_3"/>
    <property type="match status" value="1"/>
</dbReference>
<protein>
    <recommendedName>
        <fullName evidence="2">Solute-binding protein family 3/N-terminal domain-containing protein</fullName>
    </recommendedName>
</protein>
<comment type="caution">
    <text evidence="3">The sequence shown here is derived from an EMBL/GenBank/DDBJ whole genome shotgun (WGS) entry which is preliminary data.</text>
</comment>
<dbReference type="Gene3D" id="3.40.190.10">
    <property type="entry name" value="Periplasmic binding protein-like II"/>
    <property type="match status" value="2"/>
</dbReference>